<name>A0ABQ3VPV2_9CHLR</name>
<reference evidence="4 5" key="1">
    <citation type="journal article" date="2021" name="Int. J. Syst. Evol. Microbiol.">
        <title>Reticulibacter mediterranei gen. nov., sp. nov., within the new family Reticulibacteraceae fam. nov., and Ktedonospora formicarum gen. nov., sp. nov., Ktedonobacter robiniae sp. nov., Dictyobacter formicarum sp. nov. and Dictyobacter arantiisoli sp. nov., belonging to the class Ktedonobacteria.</title>
        <authorList>
            <person name="Yabe S."/>
            <person name="Zheng Y."/>
            <person name="Wang C.M."/>
            <person name="Sakai Y."/>
            <person name="Abe K."/>
            <person name="Yokota A."/>
            <person name="Donadio S."/>
            <person name="Cavaletti L."/>
            <person name="Monciardini P."/>
        </authorList>
    </citation>
    <scope>NUCLEOTIDE SEQUENCE [LARGE SCALE GENOMIC DNA]</scope>
    <source>
        <strain evidence="4 5">SOSP1-9</strain>
    </source>
</reference>
<dbReference type="PANTHER" id="PTHR32347:SF23">
    <property type="entry name" value="BLL5650 PROTEIN"/>
    <property type="match status" value="1"/>
</dbReference>
<accession>A0ABQ3VPV2</accession>
<keyword evidence="5" id="KW-1185">Reference proteome</keyword>
<evidence type="ECO:0000256" key="3">
    <source>
        <dbReference type="SAM" id="MobiDB-lite"/>
    </source>
</evidence>
<dbReference type="Gene3D" id="2.40.50.100">
    <property type="match status" value="1"/>
</dbReference>
<dbReference type="EMBL" id="BNJJ01000023">
    <property type="protein sequence ID" value="GHO88289.1"/>
    <property type="molecule type" value="Genomic_DNA"/>
</dbReference>
<feature type="compositionally biased region" description="Polar residues" evidence="3">
    <location>
        <begin position="248"/>
        <end position="261"/>
    </location>
</feature>
<feature type="compositionally biased region" description="Low complexity" evidence="3">
    <location>
        <begin position="271"/>
        <end position="280"/>
    </location>
</feature>
<dbReference type="InterPro" id="IPR050465">
    <property type="entry name" value="UPF0194_transport"/>
</dbReference>
<dbReference type="PANTHER" id="PTHR32347">
    <property type="entry name" value="EFFLUX SYSTEM COMPONENT YKNX-RELATED"/>
    <property type="match status" value="1"/>
</dbReference>
<sequence>MFTVLRKQSPLQPSTDPEKDVRIRDVSCYGLMRSNMARGLSLMRSNMARGLSLMLLIILLGTQGSSCLKLMDLKLMGAQVYQQQTVTQGAFHVSVSASGWLRSAVYNLSLPNVTANIQEIYVRLGQKVTKGQILAQLDPLTLQQAYYTAQASVNSAKKNLSGALLFERDAITSTNIRIAQAQNLVQAARAFVFAAFKSSDANLVAAQVIVESDQLILDAVRQHFDATLRRAQAQLRDNLNVCNSTFTSLPDSSSGSATDSNAPGLGIPGNPSQESQPQDDQSPREGAQTVADCIRLAHATFKQMVTEANVALTTAEQQVVKDQQLINIARANGGENNTGALLTYEYALDLLVIEKHNYVVTSAIATVETAQGLLEVALAQLEVARQNMGNATLRAPHDGVVTAINGTVGGLPGYVVNPAVGSSAPEGIFIQLVDLSSVRQLLTKVKDADTPTIRVGQPVQFTPKPYPHRQFSGTVSAISPNGLTGKAGDIEYPVIVDFDPKNIVGAVLLPNTTANATITVLDKPNAIRVPVSAIDNNFTQQHDGDPPLISQRQANDALSQAQNMFTRLVKQDPKLISQKPFPSFVVEPTGSGNTYIVKPVVLGLSDGTYYEVLQGLSVGEPVMVVKAKKK</sequence>
<evidence type="ECO:0000313" key="4">
    <source>
        <dbReference type="EMBL" id="GHO88289.1"/>
    </source>
</evidence>
<proteinExistence type="predicted"/>
<dbReference type="Gene3D" id="2.40.30.170">
    <property type="match status" value="1"/>
</dbReference>
<keyword evidence="2" id="KW-0175">Coiled coil</keyword>
<dbReference type="SUPFAM" id="SSF111369">
    <property type="entry name" value="HlyD-like secretion proteins"/>
    <property type="match status" value="1"/>
</dbReference>
<comment type="subcellular location">
    <subcellularLocation>
        <location evidence="1">Cell envelope</location>
    </subcellularLocation>
</comment>
<comment type="caution">
    <text evidence="4">The sequence shown here is derived from an EMBL/GenBank/DDBJ whole genome shotgun (WGS) entry which is preliminary data.</text>
</comment>
<gene>
    <name evidence="4" type="ORF">KSZ_62950</name>
</gene>
<dbReference type="Proteomes" id="UP000635565">
    <property type="component" value="Unassembled WGS sequence"/>
</dbReference>
<evidence type="ECO:0000256" key="2">
    <source>
        <dbReference type="ARBA" id="ARBA00023054"/>
    </source>
</evidence>
<feature type="region of interest" description="Disordered" evidence="3">
    <location>
        <begin position="248"/>
        <end position="288"/>
    </location>
</feature>
<evidence type="ECO:0000256" key="1">
    <source>
        <dbReference type="ARBA" id="ARBA00004196"/>
    </source>
</evidence>
<evidence type="ECO:0000313" key="5">
    <source>
        <dbReference type="Proteomes" id="UP000635565"/>
    </source>
</evidence>
<protein>
    <recommendedName>
        <fullName evidence="6">RND efflux pump membrane fusion protein barrel-sandwich domain-containing protein</fullName>
    </recommendedName>
</protein>
<organism evidence="4 5">
    <name type="scientific">Dictyobacter formicarum</name>
    <dbReference type="NCBI Taxonomy" id="2778368"/>
    <lineage>
        <taxon>Bacteria</taxon>
        <taxon>Bacillati</taxon>
        <taxon>Chloroflexota</taxon>
        <taxon>Ktedonobacteria</taxon>
        <taxon>Ktedonobacterales</taxon>
        <taxon>Dictyobacteraceae</taxon>
        <taxon>Dictyobacter</taxon>
    </lineage>
</organism>
<evidence type="ECO:0008006" key="6">
    <source>
        <dbReference type="Google" id="ProtNLM"/>
    </source>
</evidence>